<reference evidence="6" key="1">
    <citation type="submission" date="2023-04" db="EMBL/GenBank/DDBJ databases">
        <title>Genomic characterization of faba bean (Vicia faba) microsymbionts in Mexican soils.</title>
        <authorList>
            <person name="Rivera Orduna F.N."/>
            <person name="Guevara-Luna J."/>
            <person name="Yan J."/>
            <person name="Arroyo-Herrera I."/>
            <person name="Li Y."/>
            <person name="Vasquez-Murrieta M.S."/>
            <person name="Wang E.T."/>
        </authorList>
    </citation>
    <scope>NUCLEOTIDE SEQUENCE</scope>
    <source>
        <strain evidence="6">CH26</strain>
    </source>
</reference>
<comment type="caution">
    <text evidence="6">The sequence shown here is derived from an EMBL/GenBank/DDBJ whole genome shotgun (WGS) entry which is preliminary data.</text>
</comment>
<dbReference type="Proteomes" id="UP001268610">
    <property type="component" value="Unassembled WGS sequence"/>
</dbReference>
<dbReference type="GO" id="GO:0003677">
    <property type="term" value="F:DNA binding"/>
    <property type="evidence" value="ECO:0007669"/>
    <property type="project" value="UniProtKB-KW"/>
</dbReference>
<keyword evidence="2" id="KW-0805">Transcription regulation</keyword>
<dbReference type="InterPro" id="IPR007324">
    <property type="entry name" value="Sugar-bd_dom_put"/>
</dbReference>
<accession>A0AAJ2H396</accession>
<dbReference type="InterPro" id="IPR037171">
    <property type="entry name" value="NagB/RpiA_transferase-like"/>
</dbReference>
<dbReference type="SUPFAM" id="SSF100950">
    <property type="entry name" value="NagB/RpiA/CoA transferase-like"/>
    <property type="match status" value="1"/>
</dbReference>
<evidence type="ECO:0000313" key="6">
    <source>
        <dbReference type="EMBL" id="MDR9777923.1"/>
    </source>
</evidence>
<evidence type="ECO:0000256" key="3">
    <source>
        <dbReference type="ARBA" id="ARBA00023125"/>
    </source>
</evidence>
<evidence type="ECO:0000313" key="7">
    <source>
        <dbReference type="Proteomes" id="UP001268610"/>
    </source>
</evidence>
<name>A0AAJ2H396_9HYPH</name>
<sequence>VLTPIVGGMPSVDTGASGNHVIISLAQSCGVRAHRVDAPAVVESPATQAALLRESSVAASRDFARGCDLAFVGIGAFGTGTSQQVLRAMRFTPDELDQIQAVHPVGDVLGRFFDESGTPLGPPSSHRVIALDIEDLSAIPAVIGIAAGTEKTRGVLGAIRSGAFDGLVVDRELAVSLIAAAGSLSSSGGLGTTRTTS</sequence>
<keyword evidence="4" id="KW-0804">Transcription</keyword>
<keyword evidence="3" id="KW-0238">DNA-binding</keyword>
<feature type="non-terminal residue" evidence="6">
    <location>
        <position position="1"/>
    </location>
</feature>
<protein>
    <submittedName>
        <fullName evidence="6">Sugar-binding domain-containing protein</fullName>
    </submittedName>
</protein>
<gene>
    <name evidence="6" type="ORF">RJJ65_35915</name>
</gene>
<dbReference type="Gene3D" id="3.40.50.1360">
    <property type="match status" value="1"/>
</dbReference>
<dbReference type="RefSeq" id="WP_310866081.1">
    <property type="nucleotide sequence ID" value="NZ_JAVLSF010000306.1"/>
</dbReference>
<dbReference type="PANTHER" id="PTHR34294:SF1">
    <property type="entry name" value="TRANSCRIPTIONAL REGULATOR LSRR"/>
    <property type="match status" value="1"/>
</dbReference>
<dbReference type="EMBL" id="JAVLSF010000306">
    <property type="protein sequence ID" value="MDR9777923.1"/>
    <property type="molecule type" value="Genomic_DNA"/>
</dbReference>
<dbReference type="PANTHER" id="PTHR34294">
    <property type="entry name" value="TRANSCRIPTIONAL REGULATOR-RELATED"/>
    <property type="match status" value="1"/>
</dbReference>
<dbReference type="AlphaFoldDB" id="A0AAJ2H396"/>
<organism evidence="6 7">
    <name type="scientific">Rhizobium hidalgonense</name>
    <dbReference type="NCBI Taxonomy" id="1538159"/>
    <lineage>
        <taxon>Bacteria</taxon>
        <taxon>Pseudomonadati</taxon>
        <taxon>Pseudomonadota</taxon>
        <taxon>Alphaproteobacteria</taxon>
        <taxon>Hyphomicrobiales</taxon>
        <taxon>Rhizobiaceae</taxon>
        <taxon>Rhizobium/Agrobacterium group</taxon>
        <taxon>Rhizobium</taxon>
    </lineage>
</organism>
<evidence type="ECO:0000259" key="5">
    <source>
        <dbReference type="Pfam" id="PF04198"/>
    </source>
</evidence>
<proteinExistence type="inferred from homology"/>
<evidence type="ECO:0000256" key="4">
    <source>
        <dbReference type="ARBA" id="ARBA00023163"/>
    </source>
</evidence>
<comment type="similarity">
    <text evidence="1">Belongs to the SorC transcriptional regulatory family.</text>
</comment>
<evidence type="ECO:0000256" key="1">
    <source>
        <dbReference type="ARBA" id="ARBA00010466"/>
    </source>
</evidence>
<dbReference type="GO" id="GO:0030246">
    <property type="term" value="F:carbohydrate binding"/>
    <property type="evidence" value="ECO:0007669"/>
    <property type="project" value="InterPro"/>
</dbReference>
<dbReference type="Pfam" id="PF04198">
    <property type="entry name" value="Sugar-bind"/>
    <property type="match status" value="1"/>
</dbReference>
<evidence type="ECO:0000256" key="2">
    <source>
        <dbReference type="ARBA" id="ARBA00023015"/>
    </source>
</evidence>
<dbReference type="InterPro" id="IPR051054">
    <property type="entry name" value="SorC_transcr_regulators"/>
</dbReference>
<feature type="domain" description="Sugar-binding" evidence="5">
    <location>
        <begin position="3"/>
        <end position="178"/>
    </location>
</feature>